<comment type="similarity">
    <text evidence="2">Belongs to the TMEM19 family.</text>
</comment>
<dbReference type="PANTHER" id="PTHR13353:SF5">
    <property type="entry name" value="TRANSMEMBRANE PROTEIN 19"/>
    <property type="match status" value="1"/>
</dbReference>
<accession>A0A9D3RHN7</accession>
<keyword evidence="5 7" id="KW-1133">Transmembrane helix</keyword>
<evidence type="ECO:0000313" key="9">
    <source>
        <dbReference type="Proteomes" id="UP001044222"/>
    </source>
</evidence>
<dbReference type="AlphaFoldDB" id="A0A9D3RHN7"/>
<feature type="transmembrane region" description="Helical" evidence="7">
    <location>
        <begin position="256"/>
        <end position="274"/>
    </location>
</feature>
<feature type="transmembrane region" description="Helical" evidence="7">
    <location>
        <begin position="81"/>
        <end position="111"/>
    </location>
</feature>
<keyword evidence="4 7" id="KW-0812">Transmembrane</keyword>
<evidence type="ECO:0000313" key="8">
    <source>
        <dbReference type="EMBL" id="KAG5830579.1"/>
    </source>
</evidence>
<dbReference type="Pfam" id="PF01940">
    <property type="entry name" value="DUF92"/>
    <property type="match status" value="1"/>
</dbReference>
<dbReference type="Proteomes" id="UP001044222">
    <property type="component" value="Chromosome 19"/>
</dbReference>
<feature type="transmembrane region" description="Helical" evidence="7">
    <location>
        <begin position="21"/>
        <end position="44"/>
    </location>
</feature>
<proteinExistence type="inferred from homology"/>
<evidence type="ECO:0000256" key="5">
    <source>
        <dbReference type="ARBA" id="ARBA00022989"/>
    </source>
</evidence>
<gene>
    <name evidence="8" type="ORF">ANANG_G00312200</name>
</gene>
<dbReference type="PANTHER" id="PTHR13353">
    <property type="entry name" value="TRANSMEMBRANE PROTEIN 19"/>
    <property type="match status" value="1"/>
</dbReference>
<evidence type="ECO:0000256" key="3">
    <source>
        <dbReference type="ARBA" id="ARBA00014258"/>
    </source>
</evidence>
<evidence type="ECO:0000256" key="4">
    <source>
        <dbReference type="ARBA" id="ARBA00022692"/>
    </source>
</evidence>
<feature type="transmembrane region" description="Helical" evidence="7">
    <location>
        <begin position="220"/>
        <end position="244"/>
    </location>
</feature>
<feature type="transmembrane region" description="Helical" evidence="7">
    <location>
        <begin position="131"/>
        <end position="151"/>
    </location>
</feature>
<dbReference type="InterPro" id="IPR002794">
    <property type="entry name" value="DUF92_TMEM19"/>
</dbReference>
<feature type="transmembrane region" description="Helical" evidence="7">
    <location>
        <begin position="312"/>
        <end position="332"/>
    </location>
</feature>
<dbReference type="GO" id="GO:0016020">
    <property type="term" value="C:membrane"/>
    <property type="evidence" value="ECO:0007669"/>
    <property type="project" value="UniProtKB-SubCell"/>
</dbReference>
<comment type="caution">
    <text evidence="8">The sequence shown here is derived from an EMBL/GenBank/DDBJ whole genome shotgun (WGS) entry which is preliminary data.</text>
</comment>
<comment type="subcellular location">
    <subcellularLocation>
        <location evidence="1">Membrane</location>
        <topology evidence="1">Multi-pass membrane protein</topology>
    </subcellularLocation>
</comment>
<keyword evidence="9" id="KW-1185">Reference proteome</keyword>
<dbReference type="EMBL" id="JAFIRN010000019">
    <property type="protein sequence ID" value="KAG5830579.1"/>
    <property type="molecule type" value="Genomic_DNA"/>
</dbReference>
<feature type="transmembrane region" description="Helical" evidence="7">
    <location>
        <begin position="163"/>
        <end position="188"/>
    </location>
</feature>
<protein>
    <recommendedName>
        <fullName evidence="3">Transmembrane protein 19</fullName>
    </recommendedName>
</protein>
<evidence type="ECO:0000256" key="2">
    <source>
        <dbReference type="ARBA" id="ARBA00009012"/>
    </source>
</evidence>
<evidence type="ECO:0000256" key="1">
    <source>
        <dbReference type="ARBA" id="ARBA00004141"/>
    </source>
</evidence>
<evidence type="ECO:0000256" key="7">
    <source>
        <dbReference type="SAM" id="Phobius"/>
    </source>
</evidence>
<reference evidence="8" key="1">
    <citation type="submission" date="2021-01" db="EMBL/GenBank/DDBJ databases">
        <title>A chromosome-scale assembly of European eel, Anguilla anguilla.</title>
        <authorList>
            <person name="Henkel C."/>
            <person name="Jong-Raadsen S.A."/>
            <person name="Dufour S."/>
            <person name="Weltzien F.-A."/>
            <person name="Palstra A.P."/>
            <person name="Pelster B."/>
            <person name="Spaink H.P."/>
            <person name="Van Den Thillart G.E."/>
            <person name="Jansen H."/>
            <person name="Zahm M."/>
            <person name="Klopp C."/>
            <person name="Cedric C."/>
            <person name="Louis A."/>
            <person name="Berthelot C."/>
            <person name="Parey E."/>
            <person name="Roest Crollius H."/>
            <person name="Montfort J."/>
            <person name="Robinson-Rechavi M."/>
            <person name="Bucao C."/>
            <person name="Bouchez O."/>
            <person name="Gislard M."/>
            <person name="Lluch J."/>
            <person name="Milhes M."/>
            <person name="Lampietro C."/>
            <person name="Lopez Roques C."/>
            <person name="Donnadieu C."/>
            <person name="Braasch I."/>
            <person name="Desvignes T."/>
            <person name="Postlethwait J."/>
            <person name="Bobe J."/>
            <person name="Guiguen Y."/>
            <person name="Dirks R."/>
        </authorList>
    </citation>
    <scope>NUCLEOTIDE SEQUENCE</scope>
    <source>
        <strain evidence="8">Tag_6206</strain>
        <tissue evidence="8">Liver</tissue>
    </source>
</reference>
<name>A0A9D3RHN7_ANGAN</name>
<keyword evidence="6 7" id="KW-0472">Membrane</keyword>
<feature type="transmembrane region" description="Helical" evidence="7">
    <location>
        <begin position="50"/>
        <end position="69"/>
    </location>
</feature>
<evidence type="ECO:0000256" key="6">
    <source>
        <dbReference type="ARBA" id="ARBA00023136"/>
    </source>
</evidence>
<sequence>MEFEADIPVKDYFKTMADMMIFCASLAVSLAFWVVSLAASSYHGTLRPVSPWRCLFSVLVPLILTIRATRNKSLDRSGAMGGMLVGFTLSMANLSFFSALLAFFVTTYKLARWKAEVSKQTDAEYKGSRMGLLQVFCIGGIPTELALFYMIETGPREAPLDFVGQYTATWICLSLLGALACSAGNAWASEVGPVLSATPPRLITSWKEVPVGTHGGVTPVGLAASFLGGMTLGVAYFVSQLLFASDLNLAAPQWPVVMYGGVAGLTGSLLRSYLGARAQYSGYDVKTGEVVSYESRTTKRISGKPILEDNSASLFSAILIAWLLPGMAWGFWPEL</sequence>
<organism evidence="8 9">
    <name type="scientific">Anguilla anguilla</name>
    <name type="common">European freshwater eel</name>
    <name type="synonym">Muraena anguilla</name>
    <dbReference type="NCBI Taxonomy" id="7936"/>
    <lineage>
        <taxon>Eukaryota</taxon>
        <taxon>Metazoa</taxon>
        <taxon>Chordata</taxon>
        <taxon>Craniata</taxon>
        <taxon>Vertebrata</taxon>
        <taxon>Euteleostomi</taxon>
        <taxon>Actinopterygii</taxon>
        <taxon>Neopterygii</taxon>
        <taxon>Teleostei</taxon>
        <taxon>Anguilliformes</taxon>
        <taxon>Anguillidae</taxon>
        <taxon>Anguilla</taxon>
    </lineage>
</organism>